<evidence type="ECO:0000313" key="4">
    <source>
        <dbReference type="Proteomes" id="UP000199689"/>
    </source>
</evidence>
<evidence type="ECO:0000256" key="1">
    <source>
        <dbReference type="ARBA" id="ARBA00009091"/>
    </source>
</evidence>
<name>A0A1G5W640_9FIRM</name>
<reference evidence="3 4" key="1">
    <citation type="submission" date="2016-10" db="EMBL/GenBank/DDBJ databases">
        <authorList>
            <person name="de Groot N.N."/>
        </authorList>
    </citation>
    <scope>NUCLEOTIDE SEQUENCE [LARGE SCALE GENOMIC DNA]</scope>
    <source>
        <strain evidence="3 4">DSM 15230</strain>
    </source>
</reference>
<dbReference type="AlphaFoldDB" id="A0A1G5W640"/>
<dbReference type="SMART" id="SM00935">
    <property type="entry name" value="OmpH"/>
    <property type="match status" value="1"/>
</dbReference>
<dbReference type="GO" id="GO:0050821">
    <property type="term" value="P:protein stabilization"/>
    <property type="evidence" value="ECO:0007669"/>
    <property type="project" value="TreeGrafter"/>
</dbReference>
<dbReference type="GeneID" id="87756173"/>
<accession>A0A1G5W640</accession>
<evidence type="ECO:0000256" key="2">
    <source>
        <dbReference type="ARBA" id="ARBA00022729"/>
    </source>
</evidence>
<dbReference type="EMBL" id="FMXA01000014">
    <property type="protein sequence ID" value="SDA53561.1"/>
    <property type="molecule type" value="Genomic_DNA"/>
</dbReference>
<dbReference type="InterPro" id="IPR024930">
    <property type="entry name" value="Skp_dom_sf"/>
</dbReference>
<dbReference type="Gene3D" id="3.30.910.20">
    <property type="entry name" value="Skp domain"/>
    <property type="match status" value="1"/>
</dbReference>
<keyword evidence="4" id="KW-1185">Reference proteome</keyword>
<dbReference type="InterPro" id="IPR005632">
    <property type="entry name" value="Chaperone_Skp"/>
</dbReference>
<sequence>MMSSLGSKRNIKIFSLGLAGVFILSIGGMALMSMGDVANAAPNSDIGVVDQQEVLQNNQAVALQYQQKLQQTADSMKKDFDTKSAKMTDAEKQKLYNDMSQQFAEKRAAIEKDMQGQIESAAKAVASKKGLSLVVEKSAVVYGGVDITKDVSDAMTQQAAKASSAKK</sequence>
<dbReference type="GO" id="GO:0051082">
    <property type="term" value="F:unfolded protein binding"/>
    <property type="evidence" value="ECO:0007669"/>
    <property type="project" value="InterPro"/>
</dbReference>
<dbReference type="GO" id="GO:0005829">
    <property type="term" value="C:cytosol"/>
    <property type="evidence" value="ECO:0007669"/>
    <property type="project" value="TreeGrafter"/>
</dbReference>
<dbReference type="OrthoDB" id="1629169at2"/>
<dbReference type="Proteomes" id="UP000199689">
    <property type="component" value="Unassembled WGS sequence"/>
</dbReference>
<keyword evidence="2" id="KW-0732">Signal</keyword>
<dbReference type="SUPFAM" id="SSF111384">
    <property type="entry name" value="OmpH-like"/>
    <property type="match status" value="1"/>
</dbReference>
<organism evidence="3 4">
    <name type="scientific">Allisonella histaminiformans</name>
    <dbReference type="NCBI Taxonomy" id="209880"/>
    <lineage>
        <taxon>Bacteria</taxon>
        <taxon>Bacillati</taxon>
        <taxon>Bacillota</taxon>
        <taxon>Negativicutes</taxon>
        <taxon>Veillonellales</taxon>
        <taxon>Veillonellaceae</taxon>
        <taxon>Allisonella</taxon>
    </lineage>
</organism>
<dbReference type="Pfam" id="PF03938">
    <property type="entry name" value="OmpH"/>
    <property type="match status" value="1"/>
</dbReference>
<protein>
    <submittedName>
        <fullName evidence="3">Periplasmic chaperone for outer membrane proteins Skp</fullName>
    </submittedName>
</protein>
<proteinExistence type="inferred from homology"/>
<dbReference type="PANTHER" id="PTHR35089:SF1">
    <property type="entry name" value="CHAPERONE PROTEIN SKP"/>
    <property type="match status" value="1"/>
</dbReference>
<dbReference type="STRING" id="209880.SAMN02910343_01157"/>
<dbReference type="RefSeq" id="WP_091364734.1">
    <property type="nucleotide sequence ID" value="NZ_FMXA01000014.1"/>
</dbReference>
<evidence type="ECO:0000313" key="3">
    <source>
        <dbReference type="EMBL" id="SDA53561.1"/>
    </source>
</evidence>
<gene>
    <name evidence="3" type="ORF">SAMN02910343_01157</name>
</gene>
<comment type="similarity">
    <text evidence="1">Belongs to the Skp family.</text>
</comment>
<dbReference type="PANTHER" id="PTHR35089">
    <property type="entry name" value="CHAPERONE PROTEIN SKP"/>
    <property type="match status" value="1"/>
</dbReference>